<dbReference type="GO" id="GO:0005737">
    <property type="term" value="C:cytoplasm"/>
    <property type="evidence" value="ECO:0007669"/>
    <property type="project" value="UniProtKB-UniRule"/>
</dbReference>
<dbReference type="FunFam" id="3.40.190.10:FF:000005">
    <property type="entry name" value="Porphobilinogen deaminase"/>
    <property type="match status" value="1"/>
</dbReference>
<dbReference type="GO" id="GO:0006782">
    <property type="term" value="P:protoporphyrinogen IX biosynthetic process"/>
    <property type="evidence" value="ECO:0007669"/>
    <property type="project" value="UniProtKB-UniRule"/>
</dbReference>
<dbReference type="Pfam" id="PF01379">
    <property type="entry name" value="Porphobil_deam"/>
    <property type="match status" value="1"/>
</dbReference>
<evidence type="ECO:0000256" key="3">
    <source>
        <dbReference type="ARBA" id="ARBA00011245"/>
    </source>
</evidence>
<comment type="similarity">
    <text evidence="2 7">Belongs to the HMBS family.</text>
</comment>
<dbReference type="PANTHER" id="PTHR11557:SF0">
    <property type="entry name" value="PORPHOBILINOGEN DEAMINASE"/>
    <property type="match status" value="1"/>
</dbReference>
<dbReference type="PRINTS" id="PR00151">
    <property type="entry name" value="PORPHBDMNASE"/>
</dbReference>
<dbReference type="SUPFAM" id="SSF53850">
    <property type="entry name" value="Periplasmic binding protein-like II"/>
    <property type="match status" value="1"/>
</dbReference>
<dbReference type="Gene3D" id="3.40.190.10">
    <property type="entry name" value="Periplasmic binding protein-like II"/>
    <property type="match status" value="2"/>
</dbReference>
<comment type="miscellaneous">
    <text evidence="7">The porphobilinogen subunits are added to the dipyrromethane group.</text>
</comment>
<dbReference type="HAMAP" id="MF_00260">
    <property type="entry name" value="Porphobil_deam"/>
    <property type="match status" value="1"/>
</dbReference>
<evidence type="ECO:0000256" key="7">
    <source>
        <dbReference type="HAMAP-Rule" id="MF_00260"/>
    </source>
</evidence>
<dbReference type="EC" id="2.5.1.61" evidence="7"/>
<dbReference type="PANTHER" id="PTHR11557">
    <property type="entry name" value="PORPHOBILINOGEN DEAMINASE"/>
    <property type="match status" value="1"/>
</dbReference>
<comment type="catalytic activity">
    <reaction evidence="6 7">
        <text>4 porphobilinogen + H2O = hydroxymethylbilane + 4 NH4(+)</text>
        <dbReference type="Rhea" id="RHEA:13185"/>
        <dbReference type="ChEBI" id="CHEBI:15377"/>
        <dbReference type="ChEBI" id="CHEBI:28938"/>
        <dbReference type="ChEBI" id="CHEBI:57845"/>
        <dbReference type="ChEBI" id="CHEBI:58126"/>
        <dbReference type="EC" id="2.5.1.61"/>
    </reaction>
</comment>
<evidence type="ECO:0000256" key="2">
    <source>
        <dbReference type="ARBA" id="ARBA00005638"/>
    </source>
</evidence>
<dbReference type="PIRSF" id="PIRSF001438">
    <property type="entry name" value="4pyrrol_synth_OHMeBilane_synth"/>
    <property type="match status" value="1"/>
</dbReference>
<comment type="cofactor">
    <cofactor evidence="7">
        <name>dipyrromethane</name>
        <dbReference type="ChEBI" id="CHEBI:60342"/>
    </cofactor>
    <text evidence="7">Binds 1 dipyrromethane group covalently.</text>
</comment>
<dbReference type="InterPro" id="IPR000860">
    <property type="entry name" value="HemC"/>
</dbReference>
<dbReference type="Pfam" id="PF03900">
    <property type="entry name" value="Porphobil_deamC"/>
    <property type="match status" value="1"/>
</dbReference>
<dbReference type="InterPro" id="IPR022417">
    <property type="entry name" value="Porphobilin_deaminase_N"/>
</dbReference>
<dbReference type="SUPFAM" id="SSF54782">
    <property type="entry name" value="Porphobilinogen deaminase (hydroxymethylbilane synthase), C-terminal domain"/>
    <property type="match status" value="1"/>
</dbReference>
<evidence type="ECO:0000259" key="9">
    <source>
        <dbReference type="Pfam" id="PF03900"/>
    </source>
</evidence>
<feature type="domain" description="Porphobilinogen deaminase N-terminal" evidence="8">
    <location>
        <begin position="3"/>
        <end position="214"/>
    </location>
</feature>
<comment type="function">
    <text evidence="1 7">Tetrapolymerization of the monopyrrole PBG into the hydroxymethylbilane pre-uroporphyrinogen in several discrete steps.</text>
</comment>
<evidence type="ECO:0000313" key="10">
    <source>
        <dbReference type="EMBL" id="SCZ77135.1"/>
    </source>
</evidence>
<gene>
    <name evidence="7" type="primary">hemC</name>
    <name evidence="10" type="ORF">SAMN02910350_00625</name>
</gene>
<reference evidence="10 11" key="1">
    <citation type="submission" date="2016-10" db="EMBL/GenBank/DDBJ databases">
        <authorList>
            <person name="de Groot N.N."/>
        </authorList>
    </citation>
    <scope>NUCLEOTIDE SEQUENCE [LARGE SCALE GENOMIC DNA]</scope>
    <source>
        <strain evidence="10 11">DSM 10317</strain>
    </source>
</reference>
<sequence length="301" mass="33081">MKIRVGTRGSKLALAQTNYVVDRLKAAFPENEYEIEVITTKGDIDLSKPLDAIGSKGLFVDEIENALLAGDIQMAVHSMKDMPDTPKEGLVFADSWTREDARDVLILRKATSLEELPQGANIATGSKRRSYQLLKLRPDINICPIRGNIDSRIRKLYEENPCKERLDGIILAAAGLKRIGLEEHISQYFNVEEMIPAPAQGTLAIEIAEENTELLNIVNALANEETKEITFLERGFLKAIGGDCHLPVGAYASKTEEGYTIRALFGDESGSKLATTVVRGKDANQELIDKAVAEIKAQLGE</sequence>
<organism evidence="10 11">
    <name type="scientific">Pseudobutyrivibrio xylanivorans</name>
    <dbReference type="NCBI Taxonomy" id="185007"/>
    <lineage>
        <taxon>Bacteria</taxon>
        <taxon>Bacillati</taxon>
        <taxon>Bacillota</taxon>
        <taxon>Clostridia</taxon>
        <taxon>Lachnospirales</taxon>
        <taxon>Lachnospiraceae</taxon>
        <taxon>Pseudobutyrivibrio</taxon>
    </lineage>
</organism>
<dbReference type="GO" id="GO:0004418">
    <property type="term" value="F:hydroxymethylbilane synthase activity"/>
    <property type="evidence" value="ECO:0007669"/>
    <property type="project" value="UniProtKB-UniRule"/>
</dbReference>
<dbReference type="EMBL" id="FMWK01000002">
    <property type="protein sequence ID" value="SCZ77135.1"/>
    <property type="molecule type" value="Genomic_DNA"/>
</dbReference>
<dbReference type="AlphaFoldDB" id="A0A1G5RSR5"/>
<dbReference type="NCBIfam" id="TIGR00212">
    <property type="entry name" value="hemC"/>
    <property type="match status" value="1"/>
</dbReference>
<evidence type="ECO:0000256" key="5">
    <source>
        <dbReference type="ARBA" id="ARBA00023244"/>
    </source>
</evidence>
<evidence type="ECO:0000256" key="1">
    <source>
        <dbReference type="ARBA" id="ARBA00002869"/>
    </source>
</evidence>
<comment type="subunit">
    <text evidence="3 7">Monomer.</text>
</comment>
<dbReference type="Proteomes" id="UP000199428">
    <property type="component" value="Unassembled WGS sequence"/>
</dbReference>
<feature type="domain" description="Porphobilinogen deaminase C-terminal" evidence="9">
    <location>
        <begin position="232"/>
        <end position="291"/>
    </location>
</feature>
<evidence type="ECO:0000256" key="6">
    <source>
        <dbReference type="ARBA" id="ARBA00048169"/>
    </source>
</evidence>
<name>A0A1G5RSR5_PSEXY</name>
<keyword evidence="5 7" id="KW-0627">Porphyrin biosynthesis</keyword>
<dbReference type="RefSeq" id="WP_090161133.1">
    <property type="nucleotide sequence ID" value="NZ_FMWK01000002.1"/>
</dbReference>
<proteinExistence type="inferred from homology"/>
<evidence type="ECO:0000256" key="4">
    <source>
        <dbReference type="ARBA" id="ARBA00022679"/>
    </source>
</evidence>
<feature type="modified residue" description="S-(dipyrrolylmethanemethyl)cysteine" evidence="7">
    <location>
        <position position="244"/>
    </location>
</feature>
<evidence type="ECO:0000259" key="8">
    <source>
        <dbReference type="Pfam" id="PF01379"/>
    </source>
</evidence>
<keyword evidence="4 7" id="KW-0808">Transferase</keyword>
<evidence type="ECO:0000313" key="11">
    <source>
        <dbReference type="Proteomes" id="UP000199428"/>
    </source>
</evidence>
<dbReference type="Gene3D" id="3.30.160.40">
    <property type="entry name" value="Porphobilinogen deaminase, C-terminal domain"/>
    <property type="match status" value="1"/>
</dbReference>
<accession>A0A1G5RSR5</accession>
<dbReference type="InterPro" id="IPR036803">
    <property type="entry name" value="Porphobilinogen_deaminase_C_sf"/>
</dbReference>
<dbReference type="InterPro" id="IPR022418">
    <property type="entry name" value="Porphobilinogen_deaminase_C"/>
</dbReference>
<protein>
    <recommendedName>
        <fullName evidence="7">Porphobilinogen deaminase</fullName>
        <shortName evidence="7">PBG</shortName>
        <ecNumber evidence="7">2.5.1.61</ecNumber>
    </recommendedName>
    <alternativeName>
        <fullName evidence="7">Hydroxymethylbilane synthase</fullName>
        <shortName evidence="7">HMBS</shortName>
    </alternativeName>
    <alternativeName>
        <fullName evidence="7">Pre-uroporphyrinogen synthase</fullName>
    </alternativeName>
</protein>